<name>A0A0B7ALF2_9EUPU</name>
<dbReference type="AlphaFoldDB" id="A0A0B7ALF2"/>
<reference evidence="1" key="1">
    <citation type="submission" date="2014-12" db="EMBL/GenBank/DDBJ databases">
        <title>Insight into the proteome of Arion vulgaris.</title>
        <authorList>
            <person name="Aradska J."/>
            <person name="Bulat T."/>
            <person name="Smidak R."/>
            <person name="Sarate P."/>
            <person name="Gangsoo J."/>
            <person name="Sialana F."/>
            <person name="Bilban M."/>
            <person name="Lubec G."/>
        </authorList>
    </citation>
    <scope>NUCLEOTIDE SEQUENCE</scope>
    <source>
        <tissue evidence="1">Skin</tissue>
    </source>
</reference>
<evidence type="ECO:0000313" key="1">
    <source>
        <dbReference type="EMBL" id="CEK80816.1"/>
    </source>
</evidence>
<gene>
    <name evidence="1" type="primary">ORF122845</name>
</gene>
<dbReference type="EMBL" id="HACG01033951">
    <property type="protein sequence ID" value="CEK80816.1"/>
    <property type="molecule type" value="Transcribed_RNA"/>
</dbReference>
<protein>
    <submittedName>
        <fullName evidence="1">Uncharacterized protein</fullName>
    </submittedName>
</protein>
<sequence length="498" mass="54840">DTMLTNSCRDTMLTRACSDSALTSNCGDTILTSNCGNAVLTSNCSDDMLPISVAGEQKEAEENVGTDFLQDLGELDFGLGDLDPCNDVEMEDCVQEFIDSALEKSSPVFNESFPCDDTHQTCQSEDISQKVNFLAALDLIPNQSNISPNALRPLHFTSVTRGYHVWNSTSQHETVPYLIPQVSASEDASSIVAIPTKSCCCFGSNTVSNAVYSTAQLNPQDCVRICPSTQTANINTCGQCTTNKLILDRVMSPLFIDTSSNEYFQSVQDLSDERLRVSTEKYQCLNDDKDTIEIMDWLKETPLINQQLDSNNNLVNDGCEDKSSFAVSSSQIKCNDLDSFVDLDEFLNEAEDECAEYKNISETSGQQISHPSELRNKDSSCISQLNLSFLEELPDNLWNDEKRVSSSYLDFVSEGFSNESPNALSSISSQCSSPAWSTTDSAQCSPIGNLHFPLRPHSEDVFENNSLKSQLALLKLFSEENADSLLITDSIVPNSRFV</sequence>
<organism evidence="1">
    <name type="scientific">Arion vulgaris</name>
    <dbReference type="NCBI Taxonomy" id="1028688"/>
    <lineage>
        <taxon>Eukaryota</taxon>
        <taxon>Metazoa</taxon>
        <taxon>Spiralia</taxon>
        <taxon>Lophotrochozoa</taxon>
        <taxon>Mollusca</taxon>
        <taxon>Gastropoda</taxon>
        <taxon>Heterobranchia</taxon>
        <taxon>Euthyneura</taxon>
        <taxon>Panpulmonata</taxon>
        <taxon>Eupulmonata</taxon>
        <taxon>Stylommatophora</taxon>
        <taxon>Helicina</taxon>
        <taxon>Arionoidea</taxon>
        <taxon>Arionidae</taxon>
        <taxon>Arion</taxon>
    </lineage>
</organism>
<feature type="non-terminal residue" evidence="1">
    <location>
        <position position="1"/>
    </location>
</feature>
<proteinExistence type="predicted"/>
<accession>A0A0B7ALF2</accession>